<dbReference type="EMBL" id="CP081303">
    <property type="protein sequence ID" value="QZE15083.1"/>
    <property type="molecule type" value="Genomic_DNA"/>
</dbReference>
<protein>
    <submittedName>
        <fullName evidence="1">DUF5686 and carboxypeptidase regulatory-like domain-containing protein</fullName>
    </submittedName>
</protein>
<gene>
    <name evidence="1" type="ORF">K4L44_04445</name>
</gene>
<evidence type="ECO:0000313" key="2">
    <source>
        <dbReference type="Proteomes" id="UP000826212"/>
    </source>
</evidence>
<evidence type="ECO:0000313" key="1">
    <source>
        <dbReference type="EMBL" id="QZE15083.1"/>
    </source>
</evidence>
<name>A0AC61NHR4_9BACT</name>
<proteinExistence type="predicted"/>
<accession>A0AC61NHR4</accession>
<organism evidence="1 2">
    <name type="scientific">Halosquirtibacter laminarini</name>
    <dbReference type="NCBI Taxonomy" id="3374600"/>
    <lineage>
        <taxon>Bacteria</taxon>
        <taxon>Pseudomonadati</taxon>
        <taxon>Bacteroidota</taxon>
        <taxon>Bacteroidia</taxon>
        <taxon>Marinilabiliales</taxon>
        <taxon>Prolixibacteraceae</taxon>
        <taxon>Halosquirtibacter</taxon>
    </lineage>
</organism>
<keyword evidence="2" id="KW-1185">Reference proteome</keyword>
<sequence length="887" mass="102441">MLLLLFMSCYSWAQSKTFKGQVVDEEGNSIPYTSIYVKNLKVGTSANLTGHFEYTLDEGTYQIVFSSLGYKTKNIDVKVPLSEPLKIVLPTQQLQIQEVKVYSNGEDPAIPIMRKAIALGTYYRRVVKSYEADVYMNGSFTIVKIPKLLSSTISVNDEKGFEEGNVYSQESMSHVKFSQPDHYEQTVKAVKMVLPKSLGVDKSIDPIEFFNSSIYDDKGDLITPFSTRAFSFYKFQYLGYFMVGDRVVNKICVTPRNKNKNCFTGEIGVFDNTWDVYSVRLENEQFWGKMKIEETYNAVEKNVFMPTQQIITLKVSTMGIKVDFDYISSVKYQNIALNEGIKQPALLQDYWAKVDAENKKVEAQKQENEKVLEAQKKLDELLLKEKLSRRDLRKIDKLSDEIEKETMIENGELPEKESLEVVSHHSMKVDSTAKKKDNSFWEVNRPIPLTEAQVVAMSKLDSLNTLQLEKNKNKEEKEKKKEEKSNAFTKALDAILYLDLYSANEGKQRLYFEGISPTVENYFNPVDGFMLWSGIGYENTTSRFSTRLRAGYGFESEKVLFDFTGQKEYAWEKRGKFSWSIGSTTTDFKKDKGMSTIVDEISSLFFKDNFRRFYGSDHVTLNNEIDIANGLQFSSSIYYENRKELTNNTNYSFFRKDENYQSNTPVNAHVTDDMLKESAASGFSVGLRYTPRQYYRMDKEDKRKEILYSHFPTFEVNYNQNFAVDFLETTSKYSHLSASITQKIDLGYGDELKYFVNGGRMWNVSHFSEFKSFYTHQSPVTIVPFDQPEGRFMVADDYALNENKWYFNAYARISKQYILLKYLPGLNNTLIKEAISVNYLKSSIYDNYVEAGYSLNGIFQVVDFGFYTAFNKGSNPQYRLKLSLKLQ</sequence>
<reference evidence="1" key="1">
    <citation type="submission" date="2021-08" db="EMBL/GenBank/DDBJ databases">
        <title>Novel anaerobic bacterium isolated from sea squirt in East Sea, Republic of Korea.</title>
        <authorList>
            <person name="Nguyen T.H."/>
            <person name="Li Z."/>
            <person name="Lee Y.-J."/>
            <person name="Ko J."/>
            <person name="Kim S.-G."/>
        </authorList>
    </citation>
    <scope>NUCLEOTIDE SEQUENCE</scope>
    <source>
        <strain evidence="1">KCTC 25031</strain>
    </source>
</reference>
<dbReference type="Proteomes" id="UP000826212">
    <property type="component" value="Chromosome"/>
</dbReference>